<reference evidence="2" key="1">
    <citation type="journal article" date="2019" name="Environ. Microbiol.">
        <title>Fungal ecological strategies reflected in gene transcription - a case study of two litter decomposers.</title>
        <authorList>
            <person name="Barbi F."/>
            <person name="Kohler A."/>
            <person name="Barry K."/>
            <person name="Baskaran P."/>
            <person name="Daum C."/>
            <person name="Fauchery L."/>
            <person name="Ihrmark K."/>
            <person name="Kuo A."/>
            <person name="LaButti K."/>
            <person name="Lipzen A."/>
            <person name="Morin E."/>
            <person name="Grigoriev I.V."/>
            <person name="Henrissat B."/>
            <person name="Lindahl B."/>
            <person name="Martin F."/>
        </authorList>
    </citation>
    <scope>NUCLEOTIDE SEQUENCE</scope>
    <source>
        <strain evidence="2">JB14</strain>
    </source>
</reference>
<dbReference type="InterPro" id="IPR000719">
    <property type="entry name" value="Prot_kinase_dom"/>
</dbReference>
<protein>
    <recommendedName>
        <fullName evidence="1">Protein kinase domain-containing protein</fullName>
    </recommendedName>
</protein>
<dbReference type="SUPFAM" id="SSF56112">
    <property type="entry name" value="Protein kinase-like (PK-like)"/>
    <property type="match status" value="1"/>
</dbReference>
<feature type="domain" description="Protein kinase" evidence="1">
    <location>
        <begin position="1"/>
        <end position="170"/>
    </location>
</feature>
<keyword evidence="3" id="KW-1185">Reference proteome</keyword>
<evidence type="ECO:0000313" key="2">
    <source>
        <dbReference type="EMBL" id="KAE9401930.1"/>
    </source>
</evidence>
<dbReference type="InterPro" id="IPR011009">
    <property type="entry name" value="Kinase-like_dom_sf"/>
</dbReference>
<dbReference type="GO" id="GO:0004672">
    <property type="term" value="F:protein kinase activity"/>
    <property type="evidence" value="ECO:0007669"/>
    <property type="project" value="InterPro"/>
</dbReference>
<organism evidence="2 3">
    <name type="scientific">Gymnopus androsaceus JB14</name>
    <dbReference type="NCBI Taxonomy" id="1447944"/>
    <lineage>
        <taxon>Eukaryota</taxon>
        <taxon>Fungi</taxon>
        <taxon>Dikarya</taxon>
        <taxon>Basidiomycota</taxon>
        <taxon>Agaricomycotina</taxon>
        <taxon>Agaricomycetes</taxon>
        <taxon>Agaricomycetidae</taxon>
        <taxon>Agaricales</taxon>
        <taxon>Marasmiineae</taxon>
        <taxon>Omphalotaceae</taxon>
        <taxon>Gymnopus</taxon>
    </lineage>
</organism>
<dbReference type="EMBL" id="ML769440">
    <property type="protein sequence ID" value="KAE9401930.1"/>
    <property type="molecule type" value="Genomic_DNA"/>
</dbReference>
<dbReference type="Gene3D" id="1.10.510.10">
    <property type="entry name" value="Transferase(Phosphotransferase) domain 1"/>
    <property type="match status" value="1"/>
</dbReference>
<accession>A0A6A4HW16</accession>
<dbReference type="Proteomes" id="UP000799118">
    <property type="component" value="Unassembled WGS sequence"/>
</dbReference>
<dbReference type="PROSITE" id="PS50011">
    <property type="entry name" value="PROTEIN_KINASE_DOM"/>
    <property type="match status" value="1"/>
</dbReference>
<evidence type="ECO:0000259" key="1">
    <source>
        <dbReference type="PROSITE" id="PS50011"/>
    </source>
</evidence>
<gene>
    <name evidence="2" type="ORF">BT96DRAFT_1017895</name>
</gene>
<dbReference type="AlphaFoldDB" id="A0A6A4HW16"/>
<name>A0A6A4HW16_9AGAR</name>
<proteinExistence type="predicted"/>
<evidence type="ECO:0000313" key="3">
    <source>
        <dbReference type="Proteomes" id="UP000799118"/>
    </source>
</evidence>
<sequence>MTSAHSYVYNLYAPFGSWPADCISPMKAEDKRYLSYGSDYSDLNSLARQLKIMEYAGDCAVDLIWRLYATDKQKVIGIVMPCEVVINPPSIPKDERIRLIYDLRDLTQRFHKRGLVHGDIKPENLLRCSPGYQLRFCDFGTSSVLKTESSPCTLADDYLALAMSMWEIYE</sequence>
<dbReference type="GO" id="GO:0005524">
    <property type="term" value="F:ATP binding"/>
    <property type="evidence" value="ECO:0007669"/>
    <property type="project" value="InterPro"/>
</dbReference>
<dbReference type="OrthoDB" id="1668230at2759"/>